<feature type="chain" id="PRO_5040972390" evidence="1">
    <location>
        <begin position="20"/>
        <end position="297"/>
    </location>
</feature>
<sequence>MRAFLWALIQNALPLGVNLQVRGNLSATNCARCSIPETSLHCFFTCPFAVSVWDLIPLQRAVHLAGSTSIQEVIFSLRNAVCLPPTGVAHNILPWVLWAIWTSRNILIFENRGLTPEEAAIKGVRLAQEWSMAQGEPKKNNNVPDGIGGSTAQASRSLLPDEAISCSTDAAWDKTRKKAGLGWIFSGPPLQTPIHGSRSQEFIGSPLIAEAVAMRSALCMASSLGFTNLRGFTDSSTLHGAISGKLQSKEIIGIVSDILSISSGFASIEFFFHPRSHNKIADSIAKKALSSSSLLVY</sequence>
<dbReference type="GO" id="GO:0003676">
    <property type="term" value="F:nucleic acid binding"/>
    <property type="evidence" value="ECO:0007669"/>
    <property type="project" value="InterPro"/>
</dbReference>
<dbReference type="InterPro" id="IPR012337">
    <property type="entry name" value="RNaseH-like_sf"/>
</dbReference>
<dbReference type="PANTHER" id="PTHR47074:SF49">
    <property type="entry name" value="POLYNUCLEOTIDYL TRANSFERASE, RIBONUCLEASE H-LIKE SUPERFAMILY PROTEIN"/>
    <property type="match status" value="1"/>
</dbReference>
<dbReference type="PANTHER" id="PTHR47074">
    <property type="entry name" value="BNAC02G40300D PROTEIN"/>
    <property type="match status" value="1"/>
</dbReference>
<reference evidence="5" key="2">
    <citation type="submission" date="2025-08" db="UniProtKB">
        <authorList>
            <consortium name="RefSeq"/>
        </authorList>
    </citation>
    <scope>IDENTIFICATION</scope>
    <source>
        <tissue evidence="5">Leaf</tissue>
    </source>
</reference>
<dbReference type="Pfam" id="PF13966">
    <property type="entry name" value="zf-RVT"/>
    <property type="match status" value="1"/>
</dbReference>
<dbReference type="InterPro" id="IPR026960">
    <property type="entry name" value="RVT-Znf"/>
</dbReference>
<evidence type="ECO:0000259" key="2">
    <source>
        <dbReference type="Pfam" id="PF13456"/>
    </source>
</evidence>
<dbReference type="Pfam" id="PF13456">
    <property type="entry name" value="RVT_3"/>
    <property type="match status" value="1"/>
</dbReference>
<dbReference type="RefSeq" id="XP_056866550.1">
    <property type="nucleotide sequence ID" value="XM_057010570.1"/>
</dbReference>
<reference evidence="4" key="1">
    <citation type="journal article" date="2019" name="Database">
        <title>The radish genome database (RadishGD): an integrated information resource for radish genomics.</title>
        <authorList>
            <person name="Yu H.J."/>
            <person name="Baek S."/>
            <person name="Lee Y.J."/>
            <person name="Cho A."/>
            <person name="Mun J.H."/>
        </authorList>
    </citation>
    <scope>NUCLEOTIDE SEQUENCE [LARGE SCALE GENOMIC DNA]</scope>
    <source>
        <strain evidence="4">cv. WK10039</strain>
    </source>
</reference>
<dbReference type="GO" id="GO:0004523">
    <property type="term" value="F:RNA-DNA hybrid ribonuclease activity"/>
    <property type="evidence" value="ECO:0007669"/>
    <property type="project" value="InterPro"/>
</dbReference>
<dbReference type="SUPFAM" id="SSF53098">
    <property type="entry name" value="Ribonuclease H-like"/>
    <property type="match status" value="1"/>
</dbReference>
<dbReference type="Gene3D" id="3.30.420.10">
    <property type="entry name" value="Ribonuclease H-like superfamily/Ribonuclease H"/>
    <property type="match status" value="1"/>
</dbReference>
<dbReference type="CDD" id="cd06222">
    <property type="entry name" value="RNase_H_like"/>
    <property type="match status" value="1"/>
</dbReference>
<dbReference type="InterPro" id="IPR002156">
    <property type="entry name" value="RNaseH_domain"/>
</dbReference>
<proteinExistence type="predicted"/>
<feature type="domain" description="RNase H type-1" evidence="2">
    <location>
        <begin position="168"/>
        <end position="288"/>
    </location>
</feature>
<feature type="signal peptide" evidence="1">
    <location>
        <begin position="1"/>
        <end position="19"/>
    </location>
</feature>
<gene>
    <name evidence="5" type="primary">LOC130512509</name>
</gene>
<evidence type="ECO:0000259" key="3">
    <source>
        <dbReference type="Pfam" id="PF13966"/>
    </source>
</evidence>
<evidence type="ECO:0000256" key="1">
    <source>
        <dbReference type="SAM" id="SignalP"/>
    </source>
</evidence>
<dbReference type="AlphaFoldDB" id="A0A9W3DRW3"/>
<dbReference type="InterPro" id="IPR036397">
    <property type="entry name" value="RNaseH_sf"/>
</dbReference>
<dbReference type="InterPro" id="IPR044730">
    <property type="entry name" value="RNase_H-like_dom_plant"/>
</dbReference>
<accession>A0A9W3DRW3</accession>
<feature type="domain" description="Reverse transcriptase zinc-binding" evidence="3">
    <location>
        <begin position="2"/>
        <end position="53"/>
    </location>
</feature>
<keyword evidence="1" id="KW-0732">Signal</keyword>
<dbReference type="KEGG" id="rsz:130512509"/>
<dbReference type="Proteomes" id="UP000504610">
    <property type="component" value="Chromosome 5"/>
</dbReference>
<evidence type="ECO:0000313" key="5">
    <source>
        <dbReference type="RefSeq" id="XP_056866550.1"/>
    </source>
</evidence>
<organism evidence="4 5">
    <name type="scientific">Raphanus sativus</name>
    <name type="common">Radish</name>
    <name type="synonym">Raphanus raphanistrum var. sativus</name>
    <dbReference type="NCBI Taxonomy" id="3726"/>
    <lineage>
        <taxon>Eukaryota</taxon>
        <taxon>Viridiplantae</taxon>
        <taxon>Streptophyta</taxon>
        <taxon>Embryophyta</taxon>
        <taxon>Tracheophyta</taxon>
        <taxon>Spermatophyta</taxon>
        <taxon>Magnoliopsida</taxon>
        <taxon>eudicotyledons</taxon>
        <taxon>Gunneridae</taxon>
        <taxon>Pentapetalae</taxon>
        <taxon>rosids</taxon>
        <taxon>malvids</taxon>
        <taxon>Brassicales</taxon>
        <taxon>Brassicaceae</taxon>
        <taxon>Brassiceae</taxon>
        <taxon>Raphanus</taxon>
    </lineage>
</organism>
<evidence type="ECO:0000313" key="4">
    <source>
        <dbReference type="Proteomes" id="UP000504610"/>
    </source>
</evidence>
<dbReference type="OrthoDB" id="1113405at2759"/>
<keyword evidence="4" id="KW-1185">Reference proteome</keyword>
<dbReference type="InterPro" id="IPR052929">
    <property type="entry name" value="RNase_H-like_EbsB-rel"/>
</dbReference>
<dbReference type="GeneID" id="130512509"/>
<protein>
    <submittedName>
        <fullName evidence="5">Uncharacterized protein LOC130512509</fullName>
    </submittedName>
</protein>
<name>A0A9W3DRW3_RAPSA</name>